<evidence type="ECO:0000256" key="3">
    <source>
        <dbReference type="ARBA" id="ARBA00004964"/>
    </source>
</evidence>
<evidence type="ECO:0000256" key="5">
    <source>
        <dbReference type="ARBA" id="ARBA00012588"/>
    </source>
</evidence>
<evidence type="ECO:0000259" key="12">
    <source>
        <dbReference type="Pfam" id="PF00534"/>
    </source>
</evidence>
<dbReference type="NCBIfam" id="NF010699">
    <property type="entry name" value="PRK14099.1"/>
    <property type="match status" value="1"/>
</dbReference>
<sequence>MTPVRVLAVASEVYPIVKTGGLADVAGALPLALKAHGVEMRTLMPGYPDVMRMLGGAGEIRRWPDYFGGPGRLLAGSHDGLDLFVLDVPHLYARPGNPYVTPEGVDWPDNGVRFAALSRIAADIGHGLVPAFVPDVVHAHDWQAGLAPAYLHYDGGPRPGTVMTIHNMAYQGKFDRTLTSAIGLPAAAAFDVHGLEYFGGISFLKAGLQLADRITTVSPTYAQEIQSDEGGMGLGGLLRERADVLSGILNGIDTDVWNPQTDPHIAYRFGADDLTFRAANKAVLQQQFNLDSSDEAPLLGVISRLSWQKGLDLLLEAIPTILGDGMQLALLGSGDRDLQDRYQAVARANPGRIGVVIGYDEILAHLIQAGSDALIVPSRFEPCGLTQLYALRYGAVPIVSRVGGLEDTIVDIGEANTSDRDPTGFKFTPVTVEALTGTLRKANTAFHNKATWRRLQLSGLATDVSWRNRAGDYAVLYRDLMAARRT</sequence>
<comment type="pathway">
    <text evidence="3 11">Glycan biosynthesis; glycogen biosynthesis.</text>
</comment>
<proteinExistence type="inferred from homology"/>
<evidence type="ECO:0000256" key="11">
    <source>
        <dbReference type="HAMAP-Rule" id="MF_00484"/>
    </source>
</evidence>
<dbReference type="CDD" id="cd03791">
    <property type="entry name" value="GT5_Glycogen_synthase_DULL1-like"/>
    <property type="match status" value="1"/>
</dbReference>
<comment type="function">
    <text evidence="2 11">Synthesizes alpha-1,4-glucan chains using ADP-glucose.</text>
</comment>
<comment type="similarity">
    <text evidence="4 11">Belongs to the glycosyltransferase 1 family. Bacterial/plant glycogen synthase subfamily.</text>
</comment>
<dbReference type="SUPFAM" id="SSF53756">
    <property type="entry name" value="UDP-Glycosyltransferase/glycogen phosphorylase"/>
    <property type="match status" value="1"/>
</dbReference>
<evidence type="ECO:0000313" key="14">
    <source>
        <dbReference type="EMBL" id="APG09458.1"/>
    </source>
</evidence>
<evidence type="ECO:0000256" key="8">
    <source>
        <dbReference type="ARBA" id="ARBA00022679"/>
    </source>
</evidence>
<dbReference type="GO" id="GO:0005978">
    <property type="term" value="P:glycogen biosynthetic process"/>
    <property type="evidence" value="ECO:0007669"/>
    <property type="project" value="UniProtKB-UniRule"/>
</dbReference>
<dbReference type="EC" id="2.4.1.21" evidence="5 11"/>
<dbReference type="Pfam" id="PF08323">
    <property type="entry name" value="Glyco_transf_5"/>
    <property type="match status" value="1"/>
</dbReference>
<feature type="binding site" evidence="11">
    <location>
        <position position="18"/>
    </location>
    <ligand>
        <name>ADP-alpha-D-glucose</name>
        <dbReference type="ChEBI" id="CHEBI:57498"/>
    </ligand>
</feature>
<dbReference type="Pfam" id="PF00534">
    <property type="entry name" value="Glycos_transf_1"/>
    <property type="match status" value="1"/>
</dbReference>
<evidence type="ECO:0000256" key="4">
    <source>
        <dbReference type="ARBA" id="ARBA00010281"/>
    </source>
</evidence>
<dbReference type="NCBIfam" id="NF001899">
    <property type="entry name" value="PRK00654.1-2"/>
    <property type="match status" value="1"/>
</dbReference>
<dbReference type="InterPro" id="IPR013534">
    <property type="entry name" value="Starch_synth_cat_dom"/>
</dbReference>
<dbReference type="HAMAP" id="MF_00484">
    <property type="entry name" value="Glycogen_synth"/>
    <property type="match status" value="1"/>
</dbReference>
<reference evidence="14 15" key="1">
    <citation type="submission" date="2016-11" db="EMBL/GenBank/DDBJ databases">
        <title>Complete Genome Sequence of Bradyrhizobium sp. strain J5, an isolated from soybean nodule in Hokkaido.</title>
        <authorList>
            <person name="Kanehara K."/>
        </authorList>
    </citation>
    <scope>NUCLEOTIDE SEQUENCE [LARGE SCALE GENOMIC DNA]</scope>
    <source>
        <strain evidence="14 15">J5</strain>
    </source>
</reference>
<keyword evidence="9 11" id="KW-0320">Glycogen biosynthesis</keyword>
<dbReference type="Proteomes" id="UP000181962">
    <property type="component" value="Chromosome"/>
</dbReference>
<dbReference type="NCBIfam" id="TIGR02095">
    <property type="entry name" value="glgA"/>
    <property type="match status" value="1"/>
</dbReference>
<dbReference type="GO" id="GO:0004373">
    <property type="term" value="F:alpha-1,4-glucan glucosyltransferase (UDP-glucose donor) activity"/>
    <property type="evidence" value="ECO:0007669"/>
    <property type="project" value="InterPro"/>
</dbReference>
<protein>
    <recommendedName>
        <fullName evidence="6 11">Glycogen synthase</fullName>
        <ecNumber evidence="5 11">2.4.1.21</ecNumber>
    </recommendedName>
    <alternativeName>
        <fullName evidence="10 11">Starch [bacterial glycogen] synthase</fullName>
    </alternativeName>
</protein>
<evidence type="ECO:0000259" key="13">
    <source>
        <dbReference type="Pfam" id="PF08323"/>
    </source>
</evidence>
<dbReference type="RefSeq" id="WP_071910583.1">
    <property type="nucleotide sequence ID" value="NZ_CP017637.1"/>
</dbReference>
<dbReference type="EMBL" id="CP017637">
    <property type="protein sequence ID" value="APG09458.1"/>
    <property type="molecule type" value="Genomic_DNA"/>
</dbReference>
<dbReference type="FunFam" id="3.40.50.2000:FF:000011">
    <property type="entry name" value="Glycogen synthase"/>
    <property type="match status" value="1"/>
</dbReference>
<gene>
    <name evidence="11" type="primary">glgA</name>
    <name evidence="14" type="ORF">BKD09_14025</name>
</gene>
<dbReference type="GO" id="GO:0009011">
    <property type="term" value="F:alpha-1,4-glucan glucosyltransferase (ADP-glucose donor) activity"/>
    <property type="evidence" value="ECO:0007669"/>
    <property type="project" value="UniProtKB-UniRule"/>
</dbReference>
<name>A0A1L3F831_BRAJP</name>
<dbReference type="InterPro" id="IPR011835">
    <property type="entry name" value="GS/SS"/>
</dbReference>
<dbReference type="UniPathway" id="UPA00164"/>
<dbReference type="PANTHER" id="PTHR45825:SF11">
    <property type="entry name" value="ALPHA AMYLASE DOMAIN-CONTAINING PROTEIN"/>
    <property type="match status" value="1"/>
</dbReference>
<evidence type="ECO:0000256" key="6">
    <source>
        <dbReference type="ARBA" id="ARBA00019935"/>
    </source>
</evidence>
<evidence type="ECO:0000256" key="2">
    <source>
        <dbReference type="ARBA" id="ARBA00002764"/>
    </source>
</evidence>
<feature type="domain" description="Starch synthase catalytic" evidence="13">
    <location>
        <begin position="5"/>
        <end position="240"/>
    </location>
</feature>
<dbReference type="OrthoDB" id="9808590at2"/>
<accession>A0A1L3F831</accession>
<dbReference type="Gene3D" id="3.40.50.2000">
    <property type="entry name" value="Glycogen Phosphorylase B"/>
    <property type="match status" value="2"/>
</dbReference>
<dbReference type="PANTHER" id="PTHR45825">
    <property type="entry name" value="GRANULE-BOUND STARCH SYNTHASE 1, CHLOROPLASTIC/AMYLOPLASTIC"/>
    <property type="match status" value="1"/>
</dbReference>
<feature type="domain" description="Glycosyl transferase family 1" evidence="12">
    <location>
        <begin position="288"/>
        <end position="441"/>
    </location>
</feature>
<dbReference type="InterPro" id="IPR001296">
    <property type="entry name" value="Glyco_trans_1"/>
</dbReference>
<keyword evidence="7 11" id="KW-0328">Glycosyltransferase</keyword>
<organism evidence="14 15">
    <name type="scientific">Bradyrhizobium japonicum</name>
    <dbReference type="NCBI Taxonomy" id="375"/>
    <lineage>
        <taxon>Bacteria</taxon>
        <taxon>Pseudomonadati</taxon>
        <taxon>Pseudomonadota</taxon>
        <taxon>Alphaproteobacteria</taxon>
        <taxon>Hyphomicrobiales</taxon>
        <taxon>Nitrobacteraceae</taxon>
        <taxon>Bradyrhizobium</taxon>
    </lineage>
</organism>
<evidence type="ECO:0000256" key="1">
    <source>
        <dbReference type="ARBA" id="ARBA00001478"/>
    </source>
</evidence>
<evidence type="ECO:0000256" key="10">
    <source>
        <dbReference type="ARBA" id="ARBA00031722"/>
    </source>
</evidence>
<evidence type="ECO:0000256" key="7">
    <source>
        <dbReference type="ARBA" id="ARBA00022676"/>
    </source>
</evidence>
<keyword evidence="8 11" id="KW-0808">Transferase</keyword>
<comment type="catalytic activity">
    <reaction evidence="1 11">
        <text>[(1-&gt;4)-alpha-D-glucosyl](n) + ADP-alpha-D-glucose = [(1-&gt;4)-alpha-D-glucosyl](n+1) + ADP + H(+)</text>
        <dbReference type="Rhea" id="RHEA:18189"/>
        <dbReference type="Rhea" id="RHEA-COMP:9584"/>
        <dbReference type="Rhea" id="RHEA-COMP:9587"/>
        <dbReference type="ChEBI" id="CHEBI:15378"/>
        <dbReference type="ChEBI" id="CHEBI:15444"/>
        <dbReference type="ChEBI" id="CHEBI:57498"/>
        <dbReference type="ChEBI" id="CHEBI:456216"/>
        <dbReference type="EC" id="2.4.1.21"/>
    </reaction>
</comment>
<dbReference type="GO" id="GO:0005829">
    <property type="term" value="C:cytosol"/>
    <property type="evidence" value="ECO:0007669"/>
    <property type="project" value="TreeGrafter"/>
</dbReference>
<evidence type="ECO:0000313" key="15">
    <source>
        <dbReference type="Proteomes" id="UP000181962"/>
    </source>
</evidence>
<evidence type="ECO:0000256" key="9">
    <source>
        <dbReference type="ARBA" id="ARBA00023056"/>
    </source>
</evidence>
<dbReference type="AlphaFoldDB" id="A0A1L3F831"/>